<keyword evidence="3" id="KW-1185">Reference proteome</keyword>
<dbReference type="CDD" id="cd06587">
    <property type="entry name" value="VOC"/>
    <property type="match status" value="1"/>
</dbReference>
<dbReference type="Gene3D" id="3.10.180.10">
    <property type="entry name" value="2,3-Dihydroxybiphenyl 1,2-Dioxygenase, domain 1"/>
    <property type="match status" value="1"/>
</dbReference>
<accession>A0ABV8URL3</accession>
<organism evidence="2 3">
    <name type="scientific">Chryseomicrobium palamuruense</name>
    <dbReference type="NCBI Taxonomy" id="682973"/>
    <lineage>
        <taxon>Bacteria</taxon>
        <taxon>Bacillati</taxon>
        <taxon>Bacillota</taxon>
        <taxon>Bacilli</taxon>
        <taxon>Bacillales</taxon>
        <taxon>Caryophanaceae</taxon>
        <taxon>Chryseomicrobium</taxon>
    </lineage>
</organism>
<sequence length="142" mass="16275">MANKLDEVMKMTRLKRVGTTYLPVSNLKKATEWYTSNLEAEISYHDDEKTILNFADQSFFLIPAAPDQSNSFIDAKGTEWFGLGFEVDGEENLLTFHQDLLKQGVKAGDIESRGHAGKNFRFWDEDGNAFDVWSEWKERGET</sequence>
<evidence type="ECO:0000259" key="1">
    <source>
        <dbReference type="PROSITE" id="PS51819"/>
    </source>
</evidence>
<reference evidence="3" key="1">
    <citation type="journal article" date="2019" name="Int. J. Syst. Evol. Microbiol.">
        <title>The Global Catalogue of Microorganisms (GCM) 10K type strain sequencing project: providing services to taxonomists for standard genome sequencing and annotation.</title>
        <authorList>
            <consortium name="The Broad Institute Genomics Platform"/>
            <consortium name="The Broad Institute Genome Sequencing Center for Infectious Disease"/>
            <person name="Wu L."/>
            <person name="Ma J."/>
        </authorList>
    </citation>
    <scope>NUCLEOTIDE SEQUENCE [LARGE SCALE GENOMIC DNA]</scope>
    <source>
        <strain evidence="3">CCUG 50353</strain>
    </source>
</reference>
<dbReference type="EMBL" id="JBHSEF010000009">
    <property type="protein sequence ID" value="MFC4353900.1"/>
    <property type="molecule type" value="Genomic_DNA"/>
</dbReference>
<dbReference type="InterPro" id="IPR004360">
    <property type="entry name" value="Glyas_Fos-R_dOase_dom"/>
</dbReference>
<protein>
    <submittedName>
        <fullName evidence="2">VOC family protein</fullName>
    </submittedName>
</protein>
<dbReference type="Pfam" id="PF00903">
    <property type="entry name" value="Glyoxalase"/>
    <property type="match status" value="1"/>
</dbReference>
<comment type="caution">
    <text evidence="2">The sequence shown here is derived from an EMBL/GenBank/DDBJ whole genome shotgun (WGS) entry which is preliminary data.</text>
</comment>
<dbReference type="Proteomes" id="UP001595733">
    <property type="component" value="Unassembled WGS sequence"/>
</dbReference>
<gene>
    <name evidence="2" type="ORF">ACFO0S_02315</name>
</gene>
<dbReference type="InterPro" id="IPR037523">
    <property type="entry name" value="VOC_core"/>
</dbReference>
<evidence type="ECO:0000313" key="3">
    <source>
        <dbReference type="Proteomes" id="UP001595733"/>
    </source>
</evidence>
<dbReference type="SUPFAM" id="SSF54593">
    <property type="entry name" value="Glyoxalase/Bleomycin resistance protein/Dihydroxybiphenyl dioxygenase"/>
    <property type="match status" value="1"/>
</dbReference>
<evidence type="ECO:0000313" key="2">
    <source>
        <dbReference type="EMBL" id="MFC4353900.1"/>
    </source>
</evidence>
<dbReference type="InterPro" id="IPR029068">
    <property type="entry name" value="Glyas_Bleomycin-R_OHBP_Dase"/>
</dbReference>
<name>A0ABV8URL3_9BACL</name>
<dbReference type="PROSITE" id="PS51819">
    <property type="entry name" value="VOC"/>
    <property type="match status" value="1"/>
</dbReference>
<feature type="domain" description="VOC" evidence="1">
    <location>
        <begin position="16"/>
        <end position="135"/>
    </location>
</feature>
<proteinExistence type="predicted"/>
<dbReference type="RefSeq" id="WP_378139752.1">
    <property type="nucleotide sequence ID" value="NZ_JBHSEF010000009.1"/>
</dbReference>